<feature type="compositionally biased region" description="Gly residues" evidence="1">
    <location>
        <begin position="85"/>
        <end position="110"/>
    </location>
</feature>
<feature type="compositionally biased region" description="Polar residues" evidence="1">
    <location>
        <begin position="805"/>
        <end position="815"/>
    </location>
</feature>
<keyword evidence="3" id="KW-1185">Reference proteome</keyword>
<sequence>MGPGATDFGCFGSGTIHSKIIGTVYDLDFDEEIVCGRLRDMRDRRRSIDGRSADASGASVGSGGGSAGQAGGSAAGGPDAKSSRSGGGNGTAGGGGAGPGGTGANSGYGSTGSSVATSSLPDMAVLPGPVDMRTYNSGFDSSSNTDAYNNQLLGVFASGTADQTLADIDEDMENELQSALKADSVSNRSAAAAAASLAQTNVQTNTTSTGGSSLLAAVTATANSNSNSSSSVTSESTATSHALKTGSMATGVPFVPSITPPCATGPALPGTMLSEDPMIEQPQEETNDSDSLLPIATPNQQQQQQHHHKMSSLADSRNIMKLKIKGPLAQLDSSGVYGAGTAGAAGSSASAAVVSQLQQSIGMASTMGVPMGPGAGGGMGVVGGVGGVGGVAGNVAGGAAGSSNLRRMRKKELLRQYWNQDMNQDDPQAVLQSADHHHLHHHHHHHAQGLALGGVGHGNRTTVGFPKAVESLGTMPTKDDYKEYGGIHRKKLSSNMSRELRQLASVPQTADHHELLLAERRRSVGGSVGVAGVAGASTGPGANGSAMNLSMDDVSGVGIGGVGIGVVGAGGMGGGAGGKRRSRANRANATSTATVTAVSQQTPQQAPKLKIKLGSGIVDGGPYGMGSLNAGPSTSSSLRPPKKRLACSVPPPSLEDLKREYMMYAENISFEDDGPGGAADDDTAGAADSGDDEPKAKKHKHKDKDRDRSGSEHKKRKKEKKHKRDKGDKQKVEIICNAAVAGDQDQAQQQPPRIVIRLGVKKSVQSDESHAPSPQSQIAVTGAAGGGSSLGSPQKTPVNEERTATRSSGCSSSPETDPLVIDLAAIHNTNSRGQSLQPSPEMDHRTVAAQAAPAEKPLITPIRLKLARNSAGGGYVMSSKQNAAAQGTDCGASDKSVSNTSPPTTMDTSPAGKVSGDAAAGTMDLSTSAAEVAAATSSKNMIERLITAANLVGSSPTAFERAMGAAAVAAAAATASSNGASGGTPLQQQQQSHASGSAFATMYGMSSIGGNASNTTSSSSSSSSNNNGSSNTNASMSFKSLLDFAASTNTTFSTCPLNCLLSGNAGCVHKNGGQKISM</sequence>
<evidence type="ECO:0000313" key="3">
    <source>
        <dbReference type="Proteomes" id="UP000075901"/>
    </source>
</evidence>
<feature type="compositionally biased region" description="Polar residues" evidence="1">
    <location>
        <begin position="895"/>
        <end position="908"/>
    </location>
</feature>
<evidence type="ECO:0000313" key="2">
    <source>
        <dbReference type="EnsemblMetazoa" id="AMAM012426-PA"/>
    </source>
</evidence>
<feature type="region of interest" description="Disordered" evidence="1">
    <location>
        <begin position="573"/>
        <end position="609"/>
    </location>
</feature>
<proteinExistence type="predicted"/>
<feature type="compositionally biased region" description="Basic residues" evidence="1">
    <location>
        <begin position="437"/>
        <end position="447"/>
    </location>
</feature>
<feature type="region of interest" description="Disordered" evidence="1">
    <location>
        <begin position="977"/>
        <end position="996"/>
    </location>
</feature>
<feature type="region of interest" description="Disordered" evidence="1">
    <location>
        <begin position="886"/>
        <end position="919"/>
    </location>
</feature>
<reference evidence="3" key="1">
    <citation type="submission" date="2013-09" db="EMBL/GenBank/DDBJ databases">
        <title>The Genome Sequence of Anopheles maculatus species B.</title>
        <authorList>
            <consortium name="The Broad Institute Genomics Platform"/>
            <person name="Neafsey D.E."/>
            <person name="Besansky N."/>
            <person name="Howell P."/>
            <person name="Walton C."/>
            <person name="Young S.K."/>
            <person name="Zeng Q."/>
            <person name="Gargeya S."/>
            <person name="Fitzgerald M."/>
            <person name="Haas B."/>
            <person name="Abouelleil A."/>
            <person name="Allen A.W."/>
            <person name="Alvarado L."/>
            <person name="Arachchi H.M."/>
            <person name="Berlin A.M."/>
            <person name="Chapman S.B."/>
            <person name="Gainer-Dewar J."/>
            <person name="Goldberg J."/>
            <person name="Griggs A."/>
            <person name="Gujja S."/>
            <person name="Hansen M."/>
            <person name="Howarth C."/>
            <person name="Imamovic A."/>
            <person name="Ireland A."/>
            <person name="Larimer J."/>
            <person name="McCowan C."/>
            <person name="Murphy C."/>
            <person name="Pearson M."/>
            <person name="Poon T.W."/>
            <person name="Priest M."/>
            <person name="Roberts A."/>
            <person name="Saif S."/>
            <person name="Shea T."/>
            <person name="Sisk P."/>
            <person name="Sykes S."/>
            <person name="Wortman J."/>
            <person name="Nusbaum C."/>
            <person name="Birren B."/>
        </authorList>
    </citation>
    <scope>NUCLEOTIDE SEQUENCE [LARGE SCALE GENOMIC DNA]</scope>
    <source>
        <strain evidence="3">maculatus3</strain>
    </source>
</reference>
<dbReference type="AlphaFoldDB" id="A0A182SSC5"/>
<dbReference type="Proteomes" id="UP000075901">
    <property type="component" value="Unassembled WGS sequence"/>
</dbReference>
<feature type="compositionally biased region" description="Low complexity" evidence="1">
    <location>
        <begin position="585"/>
        <end position="599"/>
    </location>
</feature>
<feature type="region of interest" description="Disordered" evidence="1">
    <location>
        <begin position="280"/>
        <end position="313"/>
    </location>
</feature>
<feature type="region of interest" description="Disordered" evidence="1">
    <location>
        <begin position="669"/>
        <end position="731"/>
    </location>
</feature>
<feature type="compositionally biased region" description="Gly residues" evidence="1">
    <location>
        <begin position="60"/>
        <end position="75"/>
    </location>
</feature>
<feature type="compositionally biased region" description="Basic residues" evidence="1">
    <location>
        <begin position="713"/>
        <end position="724"/>
    </location>
</feature>
<feature type="region of interest" description="Disordered" evidence="1">
    <location>
        <begin position="48"/>
        <end position="114"/>
    </location>
</feature>
<accession>A0A182SSC5</accession>
<name>A0A182SSC5_9DIPT</name>
<dbReference type="EnsemblMetazoa" id="AMAM012426-RA">
    <property type="protein sequence ID" value="AMAM012426-PA"/>
    <property type="gene ID" value="AMAM012426"/>
</dbReference>
<feature type="region of interest" description="Disordered" evidence="1">
    <location>
        <begin position="624"/>
        <end position="653"/>
    </location>
</feature>
<reference evidence="2" key="2">
    <citation type="submission" date="2020-05" db="UniProtKB">
        <authorList>
            <consortium name="EnsemblMetazoa"/>
        </authorList>
    </citation>
    <scope>IDENTIFICATION</scope>
    <source>
        <strain evidence="2">maculatus3</strain>
    </source>
</reference>
<dbReference type="VEuPathDB" id="VectorBase:AMAM012426"/>
<protein>
    <submittedName>
        <fullName evidence="2">Uncharacterized protein</fullName>
    </submittedName>
</protein>
<feature type="compositionally biased region" description="Acidic residues" evidence="1">
    <location>
        <begin position="669"/>
        <end position="683"/>
    </location>
</feature>
<feature type="region of interest" description="Disordered" evidence="1">
    <location>
        <begin position="765"/>
        <end position="816"/>
    </location>
</feature>
<organism evidence="2 3">
    <name type="scientific">Anopheles maculatus</name>
    <dbReference type="NCBI Taxonomy" id="74869"/>
    <lineage>
        <taxon>Eukaryota</taxon>
        <taxon>Metazoa</taxon>
        <taxon>Ecdysozoa</taxon>
        <taxon>Arthropoda</taxon>
        <taxon>Hexapoda</taxon>
        <taxon>Insecta</taxon>
        <taxon>Pterygota</taxon>
        <taxon>Neoptera</taxon>
        <taxon>Endopterygota</taxon>
        <taxon>Diptera</taxon>
        <taxon>Nematocera</taxon>
        <taxon>Culicoidea</taxon>
        <taxon>Culicidae</taxon>
        <taxon>Anophelinae</taxon>
        <taxon>Anopheles</taxon>
        <taxon>Anopheles maculatus group</taxon>
    </lineage>
</organism>
<feature type="region of interest" description="Disordered" evidence="1">
    <location>
        <begin position="1011"/>
        <end position="1032"/>
    </location>
</feature>
<evidence type="ECO:0000256" key="1">
    <source>
        <dbReference type="SAM" id="MobiDB-lite"/>
    </source>
</evidence>
<feature type="region of interest" description="Disordered" evidence="1">
    <location>
        <begin position="432"/>
        <end position="451"/>
    </location>
</feature>